<evidence type="ECO:0000313" key="3">
    <source>
        <dbReference type="Proteomes" id="UP000316759"/>
    </source>
</evidence>
<name>A0A504YYQ9_FASGI</name>
<gene>
    <name evidence="2" type="ORF">FGIG_10573</name>
</gene>
<feature type="region of interest" description="Disordered" evidence="1">
    <location>
        <begin position="1"/>
        <end position="42"/>
    </location>
</feature>
<dbReference type="Proteomes" id="UP000316759">
    <property type="component" value="Unassembled WGS sequence"/>
</dbReference>
<dbReference type="EMBL" id="SUNJ01006640">
    <property type="protein sequence ID" value="TPP62610.1"/>
    <property type="molecule type" value="Genomic_DNA"/>
</dbReference>
<accession>A0A504YYQ9</accession>
<feature type="compositionally biased region" description="Polar residues" evidence="1">
    <location>
        <begin position="19"/>
        <end position="34"/>
    </location>
</feature>
<evidence type="ECO:0000256" key="1">
    <source>
        <dbReference type="SAM" id="MobiDB-lite"/>
    </source>
</evidence>
<protein>
    <submittedName>
        <fullName evidence="2">Uncharacterized protein</fullName>
    </submittedName>
</protein>
<reference evidence="2 3" key="1">
    <citation type="submission" date="2019-04" db="EMBL/GenBank/DDBJ databases">
        <title>Annotation for the trematode Fasciola gigantica.</title>
        <authorList>
            <person name="Choi Y.-J."/>
        </authorList>
    </citation>
    <scope>NUCLEOTIDE SEQUENCE [LARGE SCALE GENOMIC DNA]</scope>
    <source>
        <strain evidence="2">Uganda_cow_1</strain>
    </source>
</reference>
<keyword evidence="3" id="KW-1185">Reference proteome</keyword>
<sequence>MSCSSSPRSVARFSGHPLLQSSPADKSNDLTTNGCLGDPPPISIITSNTGGSDARSAVALVAAFSAVAVLCTTKSTFQPCHLLGRTHSAGFSSPPPPPSSHLHTAISFEPRQRHSYMELLNIRNSGSSV</sequence>
<comment type="caution">
    <text evidence="2">The sequence shown here is derived from an EMBL/GenBank/DDBJ whole genome shotgun (WGS) entry which is preliminary data.</text>
</comment>
<organism evidence="2 3">
    <name type="scientific">Fasciola gigantica</name>
    <name type="common">Giant liver fluke</name>
    <dbReference type="NCBI Taxonomy" id="46835"/>
    <lineage>
        <taxon>Eukaryota</taxon>
        <taxon>Metazoa</taxon>
        <taxon>Spiralia</taxon>
        <taxon>Lophotrochozoa</taxon>
        <taxon>Platyhelminthes</taxon>
        <taxon>Trematoda</taxon>
        <taxon>Digenea</taxon>
        <taxon>Plagiorchiida</taxon>
        <taxon>Echinostomata</taxon>
        <taxon>Echinostomatoidea</taxon>
        <taxon>Fasciolidae</taxon>
        <taxon>Fasciola</taxon>
    </lineage>
</organism>
<evidence type="ECO:0000313" key="2">
    <source>
        <dbReference type="EMBL" id="TPP62610.1"/>
    </source>
</evidence>
<dbReference type="AlphaFoldDB" id="A0A504YYQ9"/>
<proteinExistence type="predicted"/>